<gene>
    <name evidence="9" type="primary">ebgA_1</name>
    <name evidence="9" type="ORF">ERS852407_02637</name>
</gene>
<dbReference type="Gene3D" id="2.60.40.10">
    <property type="entry name" value="Immunoglobulins"/>
    <property type="match status" value="2"/>
</dbReference>
<dbReference type="FunFam" id="3.20.20.80:FF:000018">
    <property type="entry name" value="Beta-galactosidase"/>
    <property type="match status" value="1"/>
</dbReference>
<dbReference type="Pfam" id="PF02837">
    <property type="entry name" value="Glyco_hydro_2_N"/>
    <property type="match status" value="1"/>
</dbReference>
<keyword evidence="5 9" id="KW-0378">Hydrolase</keyword>
<dbReference type="InterPro" id="IPR006104">
    <property type="entry name" value="Glyco_hydro_2_N"/>
</dbReference>
<evidence type="ECO:0000256" key="5">
    <source>
        <dbReference type="ARBA" id="ARBA00022801"/>
    </source>
</evidence>
<dbReference type="InterPro" id="IPR014718">
    <property type="entry name" value="GH-type_carb-bd"/>
</dbReference>
<dbReference type="EMBL" id="CYZE01000006">
    <property type="protein sequence ID" value="CUO38460.1"/>
    <property type="molecule type" value="Genomic_DNA"/>
</dbReference>
<evidence type="ECO:0000256" key="1">
    <source>
        <dbReference type="ARBA" id="ARBA00001412"/>
    </source>
</evidence>
<dbReference type="SMART" id="SM01038">
    <property type="entry name" value="Bgal_small_N"/>
    <property type="match status" value="1"/>
</dbReference>
<dbReference type="GO" id="GO:0009341">
    <property type="term" value="C:beta-galactosidase complex"/>
    <property type="evidence" value="ECO:0007669"/>
    <property type="project" value="InterPro"/>
</dbReference>
<evidence type="ECO:0000256" key="4">
    <source>
        <dbReference type="ARBA" id="ARBA00013303"/>
    </source>
</evidence>
<dbReference type="Gene3D" id="2.60.120.260">
    <property type="entry name" value="Galactose-binding domain-like"/>
    <property type="match status" value="1"/>
</dbReference>
<name>A0A174ER67_9FIRM</name>
<sequence length="999" mass="114020">MERRKKKRWEDETITGIGRRGARTSFYGDSARHVSLNGDWRFLYLEAPEFSPAGFEEPGSGAGWDTIDVPSVWQMRGYDHMHYTDVLYLFPVNPPYVPSKNPTGIYKRSFVLDDAWFAGDTILKFHGVDSACDIWVNGVHAGYSKVSRLPAEFDVTSLVKPGENDVTVRVYKWSDGTYLEDQDMWWLSGIYRDVELINEPRKAVLDCRVTAVLDTDSECGRAAIDLTVKGAGSGTWSLLDGERLMAEGDFTSSGDQKEIRITAEAGAVRPWTAETPYLYRIRIRFEDHEITVRTGFRTIEIKDGNFTVNGTAILLNGVNHHDYSPTEGRTVTYEQMKADVILMKQHNINALRCSHYPAADCLYDLCDEYGLYVIDEADLECHGFEWVENYTWISDDPAWETAYVDRAVRMVRRDFNHPSIIMWSLGNESAFGCNFVKSAEAVRTMDPSRLVHYEGDFEAEAADVYSTMYTWLDKLEEIGRGEKGNQKPHVMCEYGHSMGNGAGCLKAYQDLFRKYKRLQGGFIWEWYDHGFLTKDEEGHEYYRYGGSYGDFPNNGNFCIDGLLMPDRTPSPALAEYRQVIAPVEIRKKTGSGREILLKNWYDFSGLSHLCAKWWISCDETVQEEGVIEDLNAGPGAVCRLEIPYRPFMPESNTDYYLNVSVCLKEDAPYAGKGHEVSRGQFLLKEHLETAVLHEAGGRLVTEDDGIFFKVKGESSEVVFHKIYGRLERWTVAGKTYVTAGPEVTVYRATIDNDMYKKDDWMNKYFIQLPDEQMEYFRTEEHENRVDVTIGTYFGCLNQSWGFLCDYHYTVYGDGAVTCRLEGKQIQRGKAEPGFLPRIGIRMKASKDLQKAAWYGLGFQENYADSREAAFMGVYRSDVDGMSTNYVYPQENGHREEVSWYSLGDGERSLLVTADQPMGLNIHNYTEESLEEAKYPWQIKDAEDVIIHMDYLHSGLGSNSCGQEQEEAYKVKRQDFALSFTMRAVDAAEEVAQSKIKYLD</sequence>
<dbReference type="Gene3D" id="2.70.98.10">
    <property type="match status" value="1"/>
</dbReference>
<dbReference type="Pfam" id="PF02836">
    <property type="entry name" value="Glyco_hydro_2_C"/>
    <property type="match status" value="1"/>
</dbReference>
<dbReference type="SUPFAM" id="SSF49303">
    <property type="entry name" value="beta-Galactosidase/glucuronidase domain"/>
    <property type="match status" value="2"/>
</dbReference>
<dbReference type="Pfam" id="PF16353">
    <property type="entry name" value="LacZ_4"/>
    <property type="match status" value="1"/>
</dbReference>
<dbReference type="InterPro" id="IPR004199">
    <property type="entry name" value="B-gal_small/dom_5"/>
</dbReference>
<dbReference type="InterPro" id="IPR017853">
    <property type="entry name" value="GH"/>
</dbReference>
<dbReference type="GO" id="GO:0005990">
    <property type="term" value="P:lactose catabolic process"/>
    <property type="evidence" value="ECO:0007669"/>
    <property type="project" value="TreeGrafter"/>
</dbReference>
<evidence type="ECO:0000259" key="8">
    <source>
        <dbReference type="PROSITE" id="PS50287"/>
    </source>
</evidence>
<proteinExistence type="inferred from homology"/>
<evidence type="ECO:0000256" key="7">
    <source>
        <dbReference type="ARBA" id="ARBA00032230"/>
    </source>
</evidence>
<evidence type="ECO:0000256" key="3">
    <source>
        <dbReference type="ARBA" id="ARBA00012756"/>
    </source>
</evidence>
<dbReference type="EC" id="3.2.1.23" evidence="3"/>
<comment type="similarity">
    <text evidence="2">Belongs to the glycosyl hydrolase 2 family.</text>
</comment>
<comment type="catalytic activity">
    <reaction evidence="1">
        <text>Hydrolysis of terminal non-reducing beta-D-galactose residues in beta-D-galactosides.</text>
        <dbReference type="EC" id="3.2.1.23"/>
    </reaction>
</comment>
<feature type="domain" description="SRCR" evidence="8">
    <location>
        <begin position="766"/>
        <end position="822"/>
    </location>
</feature>
<dbReference type="SUPFAM" id="SSF49785">
    <property type="entry name" value="Galactose-binding domain-like"/>
    <property type="match status" value="1"/>
</dbReference>
<keyword evidence="6 9" id="KW-0326">Glycosidase</keyword>
<evidence type="ECO:0000313" key="9">
    <source>
        <dbReference type="EMBL" id="CUO38460.1"/>
    </source>
</evidence>
<organism evidence="9 10">
    <name type="scientific">Hungatella hathewayi</name>
    <dbReference type="NCBI Taxonomy" id="154046"/>
    <lineage>
        <taxon>Bacteria</taxon>
        <taxon>Bacillati</taxon>
        <taxon>Bacillota</taxon>
        <taxon>Clostridia</taxon>
        <taxon>Lachnospirales</taxon>
        <taxon>Lachnospiraceae</taxon>
        <taxon>Hungatella</taxon>
    </lineage>
</organism>
<dbReference type="InterPro" id="IPR001190">
    <property type="entry name" value="SRCR"/>
</dbReference>
<evidence type="ECO:0000313" key="10">
    <source>
        <dbReference type="Proteomes" id="UP000095651"/>
    </source>
</evidence>
<dbReference type="PROSITE" id="PS50287">
    <property type="entry name" value="SRCR_2"/>
    <property type="match status" value="1"/>
</dbReference>
<reference evidence="9 10" key="1">
    <citation type="submission" date="2015-09" db="EMBL/GenBank/DDBJ databases">
        <authorList>
            <consortium name="Pathogen Informatics"/>
        </authorList>
    </citation>
    <scope>NUCLEOTIDE SEQUENCE [LARGE SCALE GENOMIC DNA]</scope>
    <source>
        <strain evidence="9 10">2789STDY5608850</strain>
    </source>
</reference>
<dbReference type="SUPFAM" id="SSF74650">
    <property type="entry name" value="Galactose mutarotase-like"/>
    <property type="match status" value="1"/>
</dbReference>
<dbReference type="AlphaFoldDB" id="A0A174ER67"/>
<dbReference type="Pfam" id="PF02929">
    <property type="entry name" value="Bgal_small_N"/>
    <property type="match status" value="1"/>
</dbReference>
<dbReference type="GO" id="GO:0004565">
    <property type="term" value="F:beta-galactosidase activity"/>
    <property type="evidence" value="ECO:0007669"/>
    <property type="project" value="UniProtKB-EC"/>
</dbReference>
<protein>
    <recommendedName>
        <fullName evidence="4">Beta-galactosidase</fullName>
        <ecNumber evidence="3">3.2.1.23</ecNumber>
    </recommendedName>
    <alternativeName>
        <fullName evidence="7">Lactase</fullName>
    </alternativeName>
</protein>
<dbReference type="GO" id="GO:0016020">
    <property type="term" value="C:membrane"/>
    <property type="evidence" value="ECO:0007669"/>
    <property type="project" value="InterPro"/>
</dbReference>
<dbReference type="SUPFAM" id="SSF51445">
    <property type="entry name" value="(Trans)glycosidases"/>
    <property type="match status" value="1"/>
</dbReference>
<accession>A0A174ER67</accession>
<dbReference type="Proteomes" id="UP000095651">
    <property type="component" value="Unassembled WGS sequence"/>
</dbReference>
<dbReference type="PANTHER" id="PTHR46323:SF2">
    <property type="entry name" value="BETA-GALACTOSIDASE"/>
    <property type="match status" value="1"/>
</dbReference>
<dbReference type="InterPro" id="IPR011013">
    <property type="entry name" value="Gal_mutarotase_sf_dom"/>
</dbReference>
<dbReference type="InterPro" id="IPR032312">
    <property type="entry name" value="LacZ_4"/>
</dbReference>
<dbReference type="InterPro" id="IPR006103">
    <property type="entry name" value="Glyco_hydro_2_cat"/>
</dbReference>
<dbReference type="PROSITE" id="PS00719">
    <property type="entry name" value="GLYCOSYL_HYDROL_F2_1"/>
    <property type="match status" value="1"/>
</dbReference>
<dbReference type="InterPro" id="IPR023230">
    <property type="entry name" value="Glyco_hydro_2_CS"/>
</dbReference>
<dbReference type="PANTHER" id="PTHR46323">
    <property type="entry name" value="BETA-GALACTOSIDASE"/>
    <property type="match status" value="1"/>
</dbReference>
<dbReference type="RefSeq" id="WP_055655729.1">
    <property type="nucleotide sequence ID" value="NZ_CABIXC010000006.1"/>
</dbReference>
<dbReference type="InterPro" id="IPR008979">
    <property type="entry name" value="Galactose-bd-like_sf"/>
</dbReference>
<evidence type="ECO:0000256" key="6">
    <source>
        <dbReference type="ARBA" id="ARBA00023295"/>
    </source>
</evidence>
<dbReference type="InterPro" id="IPR050347">
    <property type="entry name" value="Bact_Beta-galactosidase"/>
</dbReference>
<dbReference type="PRINTS" id="PR00132">
    <property type="entry name" value="GLHYDRLASE2"/>
</dbReference>
<dbReference type="Gene3D" id="3.20.20.80">
    <property type="entry name" value="Glycosidases"/>
    <property type="match status" value="1"/>
</dbReference>
<dbReference type="InterPro" id="IPR036156">
    <property type="entry name" value="Beta-gal/glucu_dom_sf"/>
</dbReference>
<dbReference type="InterPro" id="IPR006101">
    <property type="entry name" value="Glyco_hydro_2"/>
</dbReference>
<dbReference type="InterPro" id="IPR013783">
    <property type="entry name" value="Ig-like_fold"/>
</dbReference>
<evidence type="ECO:0000256" key="2">
    <source>
        <dbReference type="ARBA" id="ARBA00007401"/>
    </source>
</evidence>
<dbReference type="GO" id="GO:0030246">
    <property type="term" value="F:carbohydrate binding"/>
    <property type="evidence" value="ECO:0007669"/>
    <property type="project" value="InterPro"/>
</dbReference>